<comment type="caution">
    <text evidence="9">The sequence shown here is derived from an EMBL/GenBank/DDBJ whole genome shotgun (WGS) entry which is preliminary data.</text>
</comment>
<keyword evidence="10" id="KW-1185">Reference proteome</keyword>
<sequence length="529" mass="57315">MTDTIDTPLTTQPSEPPSAPGTLTVLELARWGWRQLTSMRTALILLLLLALASIPGSLVPQEPVDPNAVRQWQQMHPKLTPVYERLDVFHVYGSPWFSAIYLLLMVSLVGCILPRLRVYWRGATAPPPRAPRNLTRLPHSITGTSTASPEVVADATRSLLRRQRYRVNTASSEDGSATVSAQRGYLREAGNLVFHLSLVVILIAFAAGSFFGFRGSVNLVQGQTFTNARQSYDDFAPGPLFRADSLKPFNFTLDQFKANFMTSGPTLGQPTAFRADLSYSPSPGAEKEKQRVEVNRPLTIGDTSVFLVGNGYAPVITVHDGEGNTVYSGPTVFMPQDAAYSSVGVVKAPDAKPSQLGFDARFLPTYAWSKETGPVSQFPDAMNPVLSMAVYQGDLGLSNGVPQSVYALNKTNLAAVTDKTGKPLILNIPMGATRKLPDGLGTVTFDGLTRWTRLQVSSTPAENFALGGVIIGLLGLLGSLFIRPRRVWLRARRTEAGSELEIAGLDRLEGNGLDQALTDLLANIEKATT</sequence>
<feature type="transmembrane region" description="Helical" evidence="7">
    <location>
        <begin position="96"/>
        <end position="113"/>
    </location>
</feature>
<feature type="domain" description="ResB-like" evidence="8">
    <location>
        <begin position="39"/>
        <end position="516"/>
    </location>
</feature>
<feature type="region of interest" description="Disordered" evidence="6">
    <location>
        <begin position="1"/>
        <end position="20"/>
    </location>
</feature>
<dbReference type="Pfam" id="PF05140">
    <property type="entry name" value="ResB"/>
    <property type="match status" value="1"/>
</dbReference>
<feature type="compositionally biased region" description="Polar residues" evidence="6">
    <location>
        <begin position="1"/>
        <end position="13"/>
    </location>
</feature>
<evidence type="ECO:0000256" key="1">
    <source>
        <dbReference type="ARBA" id="ARBA00004141"/>
    </source>
</evidence>
<evidence type="ECO:0000259" key="8">
    <source>
        <dbReference type="Pfam" id="PF05140"/>
    </source>
</evidence>
<gene>
    <name evidence="9" type="ORF">BJ988_001702</name>
</gene>
<dbReference type="Proteomes" id="UP000564496">
    <property type="component" value="Unassembled WGS sequence"/>
</dbReference>
<dbReference type="PANTHER" id="PTHR31566">
    <property type="entry name" value="CYTOCHROME C BIOGENESIS PROTEIN CCS1, CHLOROPLASTIC"/>
    <property type="match status" value="1"/>
</dbReference>
<evidence type="ECO:0000256" key="7">
    <source>
        <dbReference type="SAM" id="Phobius"/>
    </source>
</evidence>
<dbReference type="InterPro" id="IPR007816">
    <property type="entry name" value="ResB-like_domain"/>
</dbReference>
<feature type="transmembrane region" description="Helical" evidence="7">
    <location>
        <begin position="42"/>
        <end position="59"/>
    </location>
</feature>
<keyword evidence="2 7" id="KW-0812">Transmembrane</keyword>
<dbReference type="InterPro" id="IPR023494">
    <property type="entry name" value="Cyt_c_bgen_Ccs1/CcsB/ResB"/>
</dbReference>
<evidence type="ECO:0000313" key="9">
    <source>
        <dbReference type="EMBL" id="NYI77054.1"/>
    </source>
</evidence>
<dbReference type="GO" id="GO:0017004">
    <property type="term" value="P:cytochrome complex assembly"/>
    <property type="evidence" value="ECO:0007669"/>
    <property type="project" value="UniProtKB-KW"/>
</dbReference>
<keyword evidence="4 7" id="KW-1133">Transmembrane helix</keyword>
<dbReference type="PANTHER" id="PTHR31566:SF0">
    <property type="entry name" value="CYTOCHROME C BIOGENESIS PROTEIN CCS1, CHLOROPLASTIC"/>
    <property type="match status" value="1"/>
</dbReference>
<feature type="transmembrane region" description="Helical" evidence="7">
    <location>
        <begin position="464"/>
        <end position="482"/>
    </location>
</feature>
<evidence type="ECO:0000256" key="3">
    <source>
        <dbReference type="ARBA" id="ARBA00022748"/>
    </source>
</evidence>
<organism evidence="9 10">
    <name type="scientific">Nocardioides panzhihuensis</name>
    <dbReference type="NCBI Taxonomy" id="860243"/>
    <lineage>
        <taxon>Bacteria</taxon>
        <taxon>Bacillati</taxon>
        <taxon>Actinomycetota</taxon>
        <taxon>Actinomycetes</taxon>
        <taxon>Propionibacteriales</taxon>
        <taxon>Nocardioidaceae</taxon>
        <taxon>Nocardioides</taxon>
    </lineage>
</organism>
<protein>
    <submittedName>
        <fullName evidence="9">Cytochrome c biogenesis protein</fullName>
    </submittedName>
</protein>
<evidence type="ECO:0000256" key="4">
    <source>
        <dbReference type="ARBA" id="ARBA00022989"/>
    </source>
</evidence>
<proteinExistence type="predicted"/>
<accession>A0A7Z0DK22</accession>
<evidence type="ECO:0000256" key="2">
    <source>
        <dbReference type="ARBA" id="ARBA00022692"/>
    </source>
</evidence>
<keyword evidence="3" id="KW-0201">Cytochrome c-type biogenesis</keyword>
<evidence type="ECO:0000256" key="5">
    <source>
        <dbReference type="ARBA" id="ARBA00023136"/>
    </source>
</evidence>
<evidence type="ECO:0000313" key="10">
    <source>
        <dbReference type="Proteomes" id="UP000564496"/>
    </source>
</evidence>
<evidence type="ECO:0000256" key="6">
    <source>
        <dbReference type="SAM" id="MobiDB-lite"/>
    </source>
</evidence>
<reference evidence="9 10" key="1">
    <citation type="submission" date="2020-07" db="EMBL/GenBank/DDBJ databases">
        <title>Sequencing the genomes of 1000 actinobacteria strains.</title>
        <authorList>
            <person name="Klenk H.-P."/>
        </authorList>
    </citation>
    <scope>NUCLEOTIDE SEQUENCE [LARGE SCALE GENOMIC DNA]</scope>
    <source>
        <strain evidence="9 10">DSM 26487</strain>
    </source>
</reference>
<keyword evidence="5 7" id="KW-0472">Membrane</keyword>
<dbReference type="EMBL" id="JACBZR010000001">
    <property type="protein sequence ID" value="NYI77054.1"/>
    <property type="molecule type" value="Genomic_DNA"/>
</dbReference>
<dbReference type="RefSeq" id="WP_179657635.1">
    <property type="nucleotide sequence ID" value="NZ_JACBZR010000001.1"/>
</dbReference>
<dbReference type="AlphaFoldDB" id="A0A7Z0DK22"/>
<feature type="transmembrane region" description="Helical" evidence="7">
    <location>
        <begin position="192"/>
        <end position="213"/>
    </location>
</feature>
<comment type="subcellular location">
    <subcellularLocation>
        <location evidence="1">Membrane</location>
        <topology evidence="1">Multi-pass membrane protein</topology>
    </subcellularLocation>
</comment>
<name>A0A7Z0DK22_9ACTN</name>
<dbReference type="GO" id="GO:0016020">
    <property type="term" value="C:membrane"/>
    <property type="evidence" value="ECO:0007669"/>
    <property type="project" value="UniProtKB-SubCell"/>
</dbReference>